<comment type="caution">
    <text evidence="2">The sequence shown here is derived from an EMBL/GenBank/DDBJ whole genome shotgun (WGS) entry which is preliminary data.</text>
</comment>
<proteinExistence type="predicted"/>
<dbReference type="Proteomes" id="UP000257127">
    <property type="component" value="Unassembled WGS sequence"/>
</dbReference>
<evidence type="ECO:0000313" key="2">
    <source>
        <dbReference type="EMBL" id="RFC55090.1"/>
    </source>
</evidence>
<dbReference type="InterPro" id="IPR002625">
    <property type="entry name" value="Smr_dom"/>
</dbReference>
<keyword evidence="3" id="KW-1185">Reference proteome</keyword>
<accession>A0A3E1EZV4</accession>
<dbReference type="OrthoDB" id="1524810at2"/>
<dbReference type="AlphaFoldDB" id="A0A3E1EZV4"/>
<dbReference type="PROSITE" id="PS50828">
    <property type="entry name" value="SMR"/>
    <property type="match status" value="1"/>
</dbReference>
<dbReference type="Gene3D" id="3.30.1370.110">
    <property type="match status" value="1"/>
</dbReference>
<gene>
    <name evidence="2" type="ORF">DXU93_04525</name>
</gene>
<evidence type="ECO:0000259" key="1">
    <source>
        <dbReference type="PROSITE" id="PS50828"/>
    </source>
</evidence>
<sequence length="178" mass="20680">MRFKIGEKVGFLREVGGGIVQSYKNENIVIVEDETGFDREFMESDLNSIHGDQSNILTDNFDINDVIEETVTYEEQLGDITKHKDSWEIDLHTHVLMDTERGMSNGQLLNHQLIEFKRFFRKAREKNIRKLVVIHGVGEGVLKAEIRHFLEGKEGLEFYDSDFRKYGKGATTVELHYR</sequence>
<dbReference type="RefSeq" id="WP_116880069.1">
    <property type="nucleotide sequence ID" value="NZ_QURB01000002.1"/>
</dbReference>
<reference evidence="2 3" key="1">
    <citation type="submission" date="2018-08" db="EMBL/GenBank/DDBJ databases">
        <title>The draft genome squence of Brumimicrobium sp. N62.</title>
        <authorList>
            <person name="Du Z.-J."/>
            <person name="Luo H.-R."/>
        </authorList>
    </citation>
    <scope>NUCLEOTIDE SEQUENCE [LARGE SCALE GENOMIC DNA]</scope>
    <source>
        <strain evidence="2 3">N62</strain>
    </source>
</reference>
<dbReference type="Pfam" id="PF01713">
    <property type="entry name" value="Smr"/>
    <property type="match status" value="1"/>
</dbReference>
<feature type="domain" description="Smr" evidence="1">
    <location>
        <begin position="117"/>
        <end position="176"/>
    </location>
</feature>
<organism evidence="2 3">
    <name type="scientific">Brumimicrobium aurantiacum</name>
    <dbReference type="NCBI Taxonomy" id="1737063"/>
    <lineage>
        <taxon>Bacteria</taxon>
        <taxon>Pseudomonadati</taxon>
        <taxon>Bacteroidota</taxon>
        <taxon>Flavobacteriia</taxon>
        <taxon>Flavobacteriales</taxon>
        <taxon>Crocinitomicaceae</taxon>
        <taxon>Brumimicrobium</taxon>
    </lineage>
</organism>
<dbReference type="InterPro" id="IPR036063">
    <property type="entry name" value="Smr_dom_sf"/>
</dbReference>
<protein>
    <recommendedName>
        <fullName evidence="1">Smr domain-containing protein</fullName>
    </recommendedName>
</protein>
<evidence type="ECO:0000313" key="3">
    <source>
        <dbReference type="Proteomes" id="UP000257127"/>
    </source>
</evidence>
<dbReference type="EMBL" id="QURB01000002">
    <property type="protein sequence ID" value="RFC55090.1"/>
    <property type="molecule type" value="Genomic_DNA"/>
</dbReference>
<name>A0A3E1EZV4_9FLAO</name>